<keyword evidence="2" id="KW-0853">WD repeat</keyword>
<evidence type="ECO:0000256" key="1">
    <source>
        <dbReference type="ARBA" id="ARBA00005156"/>
    </source>
</evidence>
<dbReference type="GeneID" id="63690878"/>
<dbReference type="InterPro" id="IPR019775">
    <property type="entry name" value="WD40_repeat_CS"/>
</dbReference>
<dbReference type="Gene3D" id="2.130.10.10">
    <property type="entry name" value="YVTN repeat-like/Quinoprotein amine dehydrogenase"/>
    <property type="match status" value="1"/>
</dbReference>
<dbReference type="OMA" id="LVCCMYD"/>
<dbReference type="InterPro" id="IPR036322">
    <property type="entry name" value="WD40_repeat_dom_sf"/>
</dbReference>
<comment type="similarity">
    <text evidence="5">Belongs to the DPH7 family.</text>
</comment>
<evidence type="ECO:0000256" key="3">
    <source>
        <dbReference type="ARBA" id="ARBA00022737"/>
    </source>
</evidence>
<keyword evidence="3" id="KW-0677">Repeat</keyword>
<keyword evidence="9" id="KW-1185">Reference proteome</keyword>
<evidence type="ECO:0000313" key="9">
    <source>
        <dbReference type="Proteomes" id="UP000030653"/>
    </source>
</evidence>
<dbReference type="PANTHER" id="PTHR46042:SF1">
    <property type="entry name" value="DIPHTHINE METHYLTRANSFERASE"/>
    <property type="match status" value="1"/>
</dbReference>
<evidence type="ECO:0000256" key="4">
    <source>
        <dbReference type="ARBA" id="ARBA00022801"/>
    </source>
</evidence>
<organism evidence="8 9">
    <name type="scientific">Dacryopinax primogenitus (strain DJM 731)</name>
    <name type="common">Brown rot fungus</name>
    <dbReference type="NCBI Taxonomy" id="1858805"/>
    <lineage>
        <taxon>Eukaryota</taxon>
        <taxon>Fungi</taxon>
        <taxon>Dikarya</taxon>
        <taxon>Basidiomycota</taxon>
        <taxon>Agaricomycotina</taxon>
        <taxon>Dacrymycetes</taxon>
        <taxon>Dacrymycetales</taxon>
        <taxon>Dacrymycetaceae</taxon>
        <taxon>Dacryopinax</taxon>
    </lineage>
</organism>
<sequence>MYRLIEGTPQRRVGGVVLWEVTEDGLNELSTCESAGVLDLHWARRADGTPLLLTANAEGNLNLYTYGLARSSLSSHSSISCSSTALALSLSLPPSPSTPALGETLVSLSSGELAHLIPREEGLELVGVWKAHEHEAWVVAWGAAEQGVLYSGSDDLTLKGWDLRAGTESPTFVTRRFDAGVVSIVPSPWTPHQIAVGTYDSLVRIYDTRAPLRPLESYNVAGGAWRLQFHPSAARKSDLLVAAMHGGAEIVRLSPGAGEDSQERTKFEGHESMCYAARWVTTEGAREDVVASCSFYDHRVCLWRG</sequence>
<comment type="pathway">
    <text evidence="1">Protein modification; peptidyl-diphthamide biosynthesis.</text>
</comment>
<dbReference type="EMBL" id="JH795862">
    <property type="protein sequence ID" value="EJU02361.1"/>
    <property type="molecule type" value="Genomic_DNA"/>
</dbReference>
<dbReference type="SUPFAM" id="SSF50978">
    <property type="entry name" value="WD40 repeat-like"/>
    <property type="match status" value="1"/>
</dbReference>
<dbReference type="InterPro" id="IPR015943">
    <property type="entry name" value="WD40/YVTN_repeat-like_dom_sf"/>
</dbReference>
<dbReference type="HOGENOM" id="CLU_036100_3_0_1"/>
<dbReference type="AlphaFoldDB" id="M5FWN4"/>
<dbReference type="SMART" id="SM00320">
    <property type="entry name" value="WD40"/>
    <property type="match status" value="4"/>
</dbReference>
<dbReference type="InterPro" id="IPR052415">
    <property type="entry name" value="Diphthine_MTase"/>
</dbReference>
<dbReference type="PROSITE" id="PS00678">
    <property type="entry name" value="WD_REPEATS_1"/>
    <property type="match status" value="1"/>
</dbReference>
<evidence type="ECO:0000256" key="7">
    <source>
        <dbReference type="ARBA" id="ARBA00047551"/>
    </source>
</evidence>
<evidence type="ECO:0000256" key="5">
    <source>
        <dbReference type="ARBA" id="ARBA00038092"/>
    </source>
</evidence>
<dbReference type="GO" id="GO:0017183">
    <property type="term" value="P:protein histidyl modification to diphthamide"/>
    <property type="evidence" value="ECO:0007669"/>
    <property type="project" value="TreeGrafter"/>
</dbReference>
<dbReference type="STRING" id="1858805.M5FWN4"/>
<protein>
    <recommendedName>
        <fullName evidence="6">methylated diphthine methylhydrolase</fullName>
        <ecNumber evidence="6">3.1.1.97</ecNumber>
    </recommendedName>
</protein>
<gene>
    <name evidence="8" type="ORF">DACRYDRAFT_66474</name>
</gene>
<dbReference type="PANTHER" id="PTHR46042">
    <property type="entry name" value="DIPHTHINE METHYLTRANSFERASE"/>
    <property type="match status" value="1"/>
</dbReference>
<proteinExistence type="inferred from homology"/>
<reference evidence="8 9" key="1">
    <citation type="journal article" date="2012" name="Science">
        <title>The Paleozoic origin of enzymatic lignin decomposition reconstructed from 31 fungal genomes.</title>
        <authorList>
            <person name="Floudas D."/>
            <person name="Binder M."/>
            <person name="Riley R."/>
            <person name="Barry K."/>
            <person name="Blanchette R.A."/>
            <person name="Henrissat B."/>
            <person name="Martinez A.T."/>
            <person name="Otillar R."/>
            <person name="Spatafora J.W."/>
            <person name="Yadav J.S."/>
            <person name="Aerts A."/>
            <person name="Benoit I."/>
            <person name="Boyd A."/>
            <person name="Carlson A."/>
            <person name="Copeland A."/>
            <person name="Coutinho P.M."/>
            <person name="de Vries R.P."/>
            <person name="Ferreira P."/>
            <person name="Findley K."/>
            <person name="Foster B."/>
            <person name="Gaskell J."/>
            <person name="Glotzer D."/>
            <person name="Gorecki P."/>
            <person name="Heitman J."/>
            <person name="Hesse C."/>
            <person name="Hori C."/>
            <person name="Igarashi K."/>
            <person name="Jurgens J.A."/>
            <person name="Kallen N."/>
            <person name="Kersten P."/>
            <person name="Kohler A."/>
            <person name="Kuees U."/>
            <person name="Kumar T.K.A."/>
            <person name="Kuo A."/>
            <person name="LaButti K."/>
            <person name="Larrondo L.F."/>
            <person name="Lindquist E."/>
            <person name="Ling A."/>
            <person name="Lombard V."/>
            <person name="Lucas S."/>
            <person name="Lundell T."/>
            <person name="Martin R."/>
            <person name="McLaughlin D.J."/>
            <person name="Morgenstern I."/>
            <person name="Morin E."/>
            <person name="Murat C."/>
            <person name="Nagy L.G."/>
            <person name="Nolan M."/>
            <person name="Ohm R.A."/>
            <person name="Patyshakuliyeva A."/>
            <person name="Rokas A."/>
            <person name="Ruiz-Duenas F.J."/>
            <person name="Sabat G."/>
            <person name="Salamov A."/>
            <person name="Samejima M."/>
            <person name="Schmutz J."/>
            <person name="Slot J.C."/>
            <person name="St John F."/>
            <person name="Stenlid J."/>
            <person name="Sun H."/>
            <person name="Sun S."/>
            <person name="Syed K."/>
            <person name="Tsang A."/>
            <person name="Wiebenga A."/>
            <person name="Young D."/>
            <person name="Pisabarro A."/>
            <person name="Eastwood D.C."/>
            <person name="Martin F."/>
            <person name="Cullen D."/>
            <person name="Grigoriev I.V."/>
            <person name="Hibbett D.S."/>
        </authorList>
    </citation>
    <scope>NUCLEOTIDE SEQUENCE [LARGE SCALE GENOMIC DNA]</scope>
    <source>
        <strain evidence="8 9">DJM-731 SS1</strain>
    </source>
</reference>
<evidence type="ECO:0000256" key="2">
    <source>
        <dbReference type="ARBA" id="ARBA00022574"/>
    </source>
</evidence>
<accession>M5FWN4</accession>
<dbReference type="GO" id="GO:0061685">
    <property type="term" value="F:diphthine methylesterase activity"/>
    <property type="evidence" value="ECO:0007669"/>
    <property type="project" value="UniProtKB-EC"/>
</dbReference>
<dbReference type="GO" id="GO:0005737">
    <property type="term" value="C:cytoplasm"/>
    <property type="evidence" value="ECO:0007669"/>
    <property type="project" value="TreeGrafter"/>
</dbReference>
<name>M5FWN4_DACPD</name>
<keyword evidence="4" id="KW-0378">Hydrolase</keyword>
<evidence type="ECO:0000256" key="6">
    <source>
        <dbReference type="ARBA" id="ARBA00039131"/>
    </source>
</evidence>
<dbReference type="OrthoDB" id="1930760at2759"/>
<dbReference type="InterPro" id="IPR001680">
    <property type="entry name" value="WD40_rpt"/>
</dbReference>
<comment type="catalytic activity">
    <reaction evidence="7">
        <text>diphthine methyl ester-[translation elongation factor 2] + H2O = diphthine-[translation elongation factor 2] + methanol + H(+)</text>
        <dbReference type="Rhea" id="RHEA:42656"/>
        <dbReference type="Rhea" id="RHEA-COMP:10172"/>
        <dbReference type="Rhea" id="RHEA-COMP:10173"/>
        <dbReference type="ChEBI" id="CHEBI:15377"/>
        <dbReference type="ChEBI" id="CHEBI:15378"/>
        <dbReference type="ChEBI" id="CHEBI:17790"/>
        <dbReference type="ChEBI" id="CHEBI:79005"/>
        <dbReference type="ChEBI" id="CHEBI:82696"/>
        <dbReference type="EC" id="3.1.1.97"/>
    </reaction>
</comment>
<evidence type="ECO:0000313" key="8">
    <source>
        <dbReference type="EMBL" id="EJU02361.1"/>
    </source>
</evidence>
<dbReference type="Proteomes" id="UP000030653">
    <property type="component" value="Unassembled WGS sequence"/>
</dbReference>
<dbReference type="EC" id="3.1.1.97" evidence="6"/>
<dbReference type="RefSeq" id="XP_040629255.1">
    <property type="nucleotide sequence ID" value="XM_040775816.1"/>
</dbReference>